<dbReference type="InterPro" id="IPR006311">
    <property type="entry name" value="TAT_signal"/>
</dbReference>
<dbReference type="PANTHER" id="PTHR30024">
    <property type="entry name" value="ALIPHATIC SULFONATES-BINDING PROTEIN-RELATED"/>
    <property type="match status" value="1"/>
</dbReference>
<comment type="similarity">
    <text evidence="2">Belongs to the bacterial solute-binding protein SsuA/TauA family.</text>
</comment>
<evidence type="ECO:0000313" key="6">
    <source>
        <dbReference type="Proteomes" id="UP001500975"/>
    </source>
</evidence>
<dbReference type="Gene3D" id="3.40.190.10">
    <property type="entry name" value="Periplasmic binding protein-like II"/>
    <property type="match status" value="2"/>
</dbReference>
<evidence type="ECO:0000259" key="4">
    <source>
        <dbReference type="Pfam" id="PF09084"/>
    </source>
</evidence>
<evidence type="ECO:0000256" key="3">
    <source>
        <dbReference type="ARBA" id="ARBA00022729"/>
    </source>
</evidence>
<keyword evidence="6" id="KW-1185">Reference proteome</keyword>
<keyword evidence="3" id="KW-0732">Signal</keyword>
<comment type="subcellular location">
    <subcellularLocation>
        <location evidence="1">Periplasm</location>
    </subcellularLocation>
</comment>
<feature type="domain" description="SsuA/THI5-like" evidence="4">
    <location>
        <begin position="49"/>
        <end position="263"/>
    </location>
</feature>
<organism evidence="5 6">
    <name type="scientific">Variovorax defluvii</name>
    <dbReference type="NCBI Taxonomy" id="913761"/>
    <lineage>
        <taxon>Bacteria</taxon>
        <taxon>Pseudomonadati</taxon>
        <taxon>Pseudomonadota</taxon>
        <taxon>Betaproteobacteria</taxon>
        <taxon>Burkholderiales</taxon>
        <taxon>Comamonadaceae</taxon>
        <taxon>Variovorax</taxon>
    </lineage>
</organism>
<accession>A0ABP8IBH7</accession>
<dbReference type="RefSeq" id="WP_345541071.1">
    <property type="nucleotide sequence ID" value="NZ_BAABGJ010000080.1"/>
</dbReference>
<evidence type="ECO:0000313" key="5">
    <source>
        <dbReference type="EMBL" id="GAA4355408.1"/>
    </source>
</evidence>
<dbReference type="PANTHER" id="PTHR30024:SF47">
    <property type="entry name" value="TAURINE-BINDING PERIPLASMIC PROTEIN"/>
    <property type="match status" value="1"/>
</dbReference>
<name>A0ABP8IBH7_9BURK</name>
<dbReference type="SUPFAM" id="SSF53850">
    <property type="entry name" value="Periplasmic binding protein-like II"/>
    <property type="match status" value="1"/>
</dbReference>
<comment type="caution">
    <text evidence="5">The sequence shown here is derived from an EMBL/GenBank/DDBJ whole genome shotgun (WGS) entry which is preliminary data.</text>
</comment>
<proteinExistence type="inferred from homology"/>
<dbReference type="Pfam" id="PF09084">
    <property type="entry name" value="NMT1"/>
    <property type="match status" value="1"/>
</dbReference>
<evidence type="ECO:0000256" key="2">
    <source>
        <dbReference type="ARBA" id="ARBA00010742"/>
    </source>
</evidence>
<dbReference type="PROSITE" id="PS51318">
    <property type="entry name" value="TAT"/>
    <property type="match status" value="1"/>
</dbReference>
<reference evidence="6" key="1">
    <citation type="journal article" date="2019" name="Int. J. Syst. Evol. Microbiol.">
        <title>The Global Catalogue of Microorganisms (GCM) 10K type strain sequencing project: providing services to taxonomists for standard genome sequencing and annotation.</title>
        <authorList>
            <consortium name="The Broad Institute Genomics Platform"/>
            <consortium name="The Broad Institute Genome Sequencing Center for Infectious Disease"/>
            <person name="Wu L."/>
            <person name="Ma J."/>
        </authorList>
    </citation>
    <scope>NUCLEOTIDE SEQUENCE [LARGE SCALE GENOMIC DNA]</scope>
    <source>
        <strain evidence="6">JCM 17804</strain>
    </source>
</reference>
<gene>
    <name evidence="5" type="ORF">GCM10023165_47500</name>
</gene>
<dbReference type="Proteomes" id="UP001500975">
    <property type="component" value="Unassembled WGS sequence"/>
</dbReference>
<dbReference type="InterPro" id="IPR015168">
    <property type="entry name" value="SsuA/THI5"/>
</dbReference>
<evidence type="ECO:0000256" key="1">
    <source>
        <dbReference type="ARBA" id="ARBA00004418"/>
    </source>
</evidence>
<dbReference type="EMBL" id="BAABGJ010000080">
    <property type="protein sequence ID" value="GAA4355408.1"/>
    <property type="molecule type" value="Genomic_DNA"/>
</dbReference>
<protein>
    <submittedName>
        <fullName evidence="5">ABC transporter substrate-binding protein</fullName>
    </submittedName>
</protein>
<sequence length="348" mass="36646">MLNRRRFTVAAATLGAASSIALPLWVRAQQARIEKPKLSIAVGGKAAFYYLPLTISEQLGYFKAEGLDVEISDFAGGARALQAVVGGSADVCSGAYEHTINLQAKNQVFQSFVLQGRAPQIAIGVSTKNMPGYAGVADLRGKKIGVSAPGSSTNMVANLVLSRAGLKASDVSFIGVGVAAGALTALRSGQIDAISNTDPVMTMLEQKGDVKIISDTRTLKGTQEVFGGPMPAACLYAPAEFVQKNPNTCQALANAIVHGLKWLQTAGPGDIIKTVPETYLLGDRALYLASFDKVREAIATDGIVPAEGPRTALAAIASFDPTVKADRIELGKTYTNEFARRAKERFKA</sequence>